<evidence type="ECO:0000256" key="3">
    <source>
        <dbReference type="ARBA" id="ARBA00022553"/>
    </source>
</evidence>
<dbReference type="Gene3D" id="1.10.10.10">
    <property type="entry name" value="Winged helix-like DNA-binding domain superfamily/Winged helix DNA-binding domain"/>
    <property type="match status" value="1"/>
</dbReference>
<keyword evidence="3" id="KW-0597">Phosphoprotein</keyword>
<dbReference type="PROSITE" id="PS50061">
    <property type="entry name" value="ETS_DOMAIN_3"/>
    <property type="match status" value="1"/>
</dbReference>
<dbReference type="Pfam" id="PF00178">
    <property type="entry name" value="Ets"/>
    <property type="match status" value="1"/>
</dbReference>
<dbReference type="FunFam" id="1.10.10.10:FF:000200">
    <property type="entry name" value="GA-binding protein alpha chain, putative"/>
    <property type="match status" value="1"/>
</dbReference>
<dbReference type="InterPro" id="IPR046328">
    <property type="entry name" value="ETS_fam"/>
</dbReference>
<evidence type="ECO:0000259" key="8">
    <source>
        <dbReference type="PROSITE" id="PS51433"/>
    </source>
</evidence>
<dbReference type="InterPro" id="IPR036388">
    <property type="entry name" value="WH-like_DNA-bd_sf"/>
</dbReference>
<feature type="domain" description="ETS" evidence="7">
    <location>
        <begin position="347"/>
        <end position="427"/>
    </location>
</feature>
<dbReference type="Pfam" id="PF02198">
    <property type="entry name" value="SAM_PNT"/>
    <property type="match status" value="1"/>
</dbReference>
<dbReference type="PROSITE" id="PS00345">
    <property type="entry name" value="ETS_DOMAIN_1"/>
    <property type="match status" value="1"/>
</dbReference>
<evidence type="ECO:0000313" key="9">
    <source>
        <dbReference type="EMBL" id="KAK9892472.1"/>
    </source>
</evidence>
<comment type="similarity">
    <text evidence="2 6">Belongs to the ETS family.</text>
</comment>
<comment type="subcellular location">
    <subcellularLocation>
        <location evidence="1 6">Nucleus</location>
    </subcellularLocation>
</comment>
<dbReference type="PROSITE" id="PS00346">
    <property type="entry name" value="ETS_DOMAIN_2"/>
    <property type="match status" value="1"/>
</dbReference>
<dbReference type="SMART" id="SM00413">
    <property type="entry name" value="ETS"/>
    <property type="match status" value="1"/>
</dbReference>
<dbReference type="SMART" id="SM00251">
    <property type="entry name" value="SAM_PNT"/>
    <property type="match status" value="1"/>
</dbReference>
<dbReference type="Gene3D" id="3.10.20.90">
    <property type="entry name" value="Phosphatidylinositol 3-kinase Catalytic Subunit, Chain A, domain 1"/>
    <property type="match status" value="1"/>
</dbReference>
<protein>
    <recommendedName>
        <fullName evidence="11">DNA-binding protein Ets97D</fullName>
    </recommendedName>
</protein>
<dbReference type="InterPro" id="IPR003118">
    <property type="entry name" value="Pointed_dom"/>
</dbReference>
<proteinExistence type="inferred from homology"/>
<comment type="caution">
    <text evidence="9">The sequence shown here is derived from an EMBL/GenBank/DDBJ whole genome shotgun (WGS) entry which is preliminary data.</text>
</comment>
<evidence type="ECO:0000256" key="5">
    <source>
        <dbReference type="ARBA" id="ARBA00023242"/>
    </source>
</evidence>
<dbReference type="InterPro" id="IPR013761">
    <property type="entry name" value="SAM/pointed_sf"/>
</dbReference>
<keyword evidence="4 6" id="KW-0238">DNA-binding</keyword>
<dbReference type="InterPro" id="IPR036390">
    <property type="entry name" value="WH_DNA-bd_sf"/>
</dbReference>
<dbReference type="AlphaFoldDB" id="A0AAW1VIU0"/>
<organism evidence="9 10">
    <name type="scientific">Henosepilachna vigintioctopunctata</name>
    <dbReference type="NCBI Taxonomy" id="420089"/>
    <lineage>
        <taxon>Eukaryota</taxon>
        <taxon>Metazoa</taxon>
        <taxon>Ecdysozoa</taxon>
        <taxon>Arthropoda</taxon>
        <taxon>Hexapoda</taxon>
        <taxon>Insecta</taxon>
        <taxon>Pterygota</taxon>
        <taxon>Neoptera</taxon>
        <taxon>Endopterygota</taxon>
        <taxon>Coleoptera</taxon>
        <taxon>Polyphaga</taxon>
        <taxon>Cucujiformia</taxon>
        <taxon>Coccinelloidea</taxon>
        <taxon>Coccinellidae</taxon>
        <taxon>Epilachninae</taxon>
        <taxon>Epilachnini</taxon>
        <taxon>Henosepilachna</taxon>
    </lineage>
</organism>
<dbReference type="GO" id="GO:0043565">
    <property type="term" value="F:sequence-specific DNA binding"/>
    <property type="evidence" value="ECO:0007669"/>
    <property type="project" value="InterPro"/>
</dbReference>
<dbReference type="Gene3D" id="1.10.150.50">
    <property type="entry name" value="Transcription Factor, Ets-1"/>
    <property type="match status" value="1"/>
</dbReference>
<feature type="domain" description="PNT" evidence="8">
    <location>
        <begin position="209"/>
        <end position="294"/>
    </location>
</feature>
<gene>
    <name evidence="9" type="ORF">WA026_020463</name>
</gene>
<evidence type="ECO:0000256" key="1">
    <source>
        <dbReference type="ARBA" id="ARBA00004123"/>
    </source>
</evidence>
<evidence type="ECO:0000313" key="10">
    <source>
        <dbReference type="Proteomes" id="UP001431783"/>
    </source>
</evidence>
<keyword evidence="5 6" id="KW-0539">Nucleus</keyword>
<evidence type="ECO:0000256" key="4">
    <source>
        <dbReference type="ARBA" id="ARBA00023125"/>
    </source>
</evidence>
<dbReference type="SUPFAM" id="SSF47769">
    <property type="entry name" value="SAM/Pointed domain"/>
    <property type="match status" value="1"/>
</dbReference>
<dbReference type="FunFam" id="1.10.150.50:FF:000039">
    <property type="entry name" value="GA-binding protein alpha chain, putative"/>
    <property type="match status" value="1"/>
</dbReference>
<evidence type="ECO:0000259" key="7">
    <source>
        <dbReference type="PROSITE" id="PS50061"/>
    </source>
</evidence>
<dbReference type="FunFam" id="3.10.20.90:FF:000251">
    <property type="entry name" value="DNA-binding protein Ets97D"/>
    <property type="match status" value="1"/>
</dbReference>
<dbReference type="GO" id="GO:0005634">
    <property type="term" value="C:nucleus"/>
    <property type="evidence" value="ECO:0007669"/>
    <property type="project" value="UniProtKB-SubCell"/>
</dbReference>
<dbReference type="SUPFAM" id="SSF46785">
    <property type="entry name" value="Winged helix' DNA-binding domain"/>
    <property type="match status" value="1"/>
</dbReference>
<dbReference type="InterPro" id="IPR000418">
    <property type="entry name" value="Ets_dom"/>
</dbReference>
<dbReference type="Pfam" id="PF11620">
    <property type="entry name" value="GABP-alpha"/>
    <property type="match status" value="1"/>
</dbReference>
<dbReference type="PANTHER" id="PTHR11849">
    <property type="entry name" value="ETS"/>
    <property type="match status" value="1"/>
</dbReference>
<dbReference type="PRINTS" id="PR00454">
    <property type="entry name" value="ETSDOMAIN"/>
</dbReference>
<keyword evidence="10" id="KW-1185">Reference proteome</keyword>
<dbReference type="GO" id="GO:0030154">
    <property type="term" value="P:cell differentiation"/>
    <property type="evidence" value="ECO:0007669"/>
    <property type="project" value="TreeGrafter"/>
</dbReference>
<dbReference type="PROSITE" id="PS51433">
    <property type="entry name" value="PNT"/>
    <property type="match status" value="1"/>
</dbReference>
<evidence type="ECO:0000256" key="6">
    <source>
        <dbReference type="RuleBase" id="RU004019"/>
    </source>
</evidence>
<dbReference type="GO" id="GO:0000981">
    <property type="term" value="F:DNA-binding transcription factor activity, RNA polymerase II-specific"/>
    <property type="evidence" value="ECO:0007669"/>
    <property type="project" value="TreeGrafter"/>
</dbReference>
<dbReference type="Proteomes" id="UP001431783">
    <property type="component" value="Unassembled WGS sequence"/>
</dbReference>
<reference evidence="9 10" key="1">
    <citation type="submission" date="2023-03" db="EMBL/GenBank/DDBJ databases">
        <title>Genome insight into feeding habits of ladybird beetles.</title>
        <authorList>
            <person name="Li H.-S."/>
            <person name="Huang Y.-H."/>
            <person name="Pang H."/>
        </authorList>
    </citation>
    <scope>NUCLEOTIDE SEQUENCE [LARGE SCALE GENOMIC DNA]</scope>
    <source>
        <strain evidence="9">SYSU_2023b</strain>
        <tissue evidence="9">Whole body</tissue>
    </source>
</reference>
<accession>A0AAW1VIU0</accession>
<dbReference type="PANTHER" id="PTHR11849:SF195">
    <property type="entry name" value="GA-BINDING PROTEIN ALPHA CHAIN"/>
    <property type="match status" value="1"/>
</dbReference>
<name>A0AAW1VIU0_9CUCU</name>
<evidence type="ECO:0000256" key="2">
    <source>
        <dbReference type="ARBA" id="ARBA00005562"/>
    </source>
</evidence>
<sequence length="459" mass="53653">MDKQKSGLKTQTYLVTTNEFGQKVYTSQLDSSKSFIINDEDNMLEYKANINNDSCELDVAELADSSQLGMINALEGDFDDNLMHELDSGLMNMITDPASQYLLQHMNIQEPLSKLKSLLEDKLGMSLENFKFFLQGVQELEGDQSLVDQCVQGEGLVQINLQVQFSMNRINIIDVLKPAEDYIQDYSEESPKKSKYDEPSKLKNIVQWQIDLNFKKEQERLKMPSDPMEWDVIHVRHWLQWAVRYFKLPNVKLSDWSMNGEQLYKLTLNDFQKIVPNDPGDVFWTHLELLRKMKVVAIRKYENIDNVQQKKKRTLMDQSKTTRGKPNYSSPYKYFVSTCKSGNNGQIQLWQFLLELLTSSDYKNIIHWIGTEGEFILTKPECVAKLWGVRKNKPRMNYEKLSRALRYYYDGDMISKVHGKRFVYKFVCDLKQLLGYTAVELANLVNYGNPRREYVKVEF</sequence>
<dbReference type="InterPro" id="IPR024668">
    <property type="entry name" value="GABP_asu_N"/>
</dbReference>
<dbReference type="EMBL" id="JARQZJ010000135">
    <property type="protein sequence ID" value="KAK9892472.1"/>
    <property type="molecule type" value="Genomic_DNA"/>
</dbReference>
<evidence type="ECO:0008006" key="11">
    <source>
        <dbReference type="Google" id="ProtNLM"/>
    </source>
</evidence>